<dbReference type="Gene3D" id="1.10.287.130">
    <property type="match status" value="1"/>
</dbReference>
<feature type="transmembrane region" description="Helical" evidence="9">
    <location>
        <begin position="157"/>
        <end position="175"/>
    </location>
</feature>
<evidence type="ECO:0000256" key="2">
    <source>
        <dbReference type="ARBA" id="ARBA00012438"/>
    </source>
</evidence>
<dbReference type="PROSITE" id="PS50112">
    <property type="entry name" value="PAS"/>
    <property type="match status" value="1"/>
</dbReference>
<organism evidence="13 14">
    <name type="scientific">Trichlorobacter lovleyi (strain ATCC BAA-1151 / DSM 17278 / SZ)</name>
    <name type="common">Geobacter lovleyi</name>
    <dbReference type="NCBI Taxonomy" id="398767"/>
    <lineage>
        <taxon>Bacteria</taxon>
        <taxon>Pseudomonadati</taxon>
        <taxon>Thermodesulfobacteriota</taxon>
        <taxon>Desulfuromonadia</taxon>
        <taxon>Geobacterales</taxon>
        <taxon>Geobacteraceae</taxon>
        <taxon>Trichlorobacter</taxon>
    </lineage>
</organism>
<feature type="domain" description="Histidine kinase" evidence="10">
    <location>
        <begin position="323"/>
        <end position="538"/>
    </location>
</feature>
<dbReference type="PROSITE" id="PS50109">
    <property type="entry name" value="HIS_KIN"/>
    <property type="match status" value="1"/>
</dbReference>
<feature type="transmembrane region" description="Helical" evidence="9">
    <location>
        <begin position="39"/>
        <end position="62"/>
    </location>
</feature>
<gene>
    <name evidence="13" type="ordered locus">Glov_1656</name>
</gene>
<keyword evidence="5" id="KW-0547">Nucleotide-binding</keyword>
<name>B3EAD4_TRIL1</name>
<evidence type="ECO:0000259" key="12">
    <source>
        <dbReference type="PROSITE" id="PS50113"/>
    </source>
</evidence>
<dbReference type="RefSeq" id="WP_012469714.1">
    <property type="nucleotide sequence ID" value="NC_010814.1"/>
</dbReference>
<dbReference type="CDD" id="cd00075">
    <property type="entry name" value="HATPase"/>
    <property type="match status" value="1"/>
</dbReference>
<evidence type="ECO:0000256" key="7">
    <source>
        <dbReference type="ARBA" id="ARBA00022840"/>
    </source>
</evidence>
<feature type="domain" description="PAC" evidence="12">
    <location>
        <begin position="258"/>
        <end position="310"/>
    </location>
</feature>
<dbReference type="Gene3D" id="3.30.565.10">
    <property type="entry name" value="Histidine kinase-like ATPase, C-terminal domain"/>
    <property type="match status" value="1"/>
</dbReference>
<dbReference type="OrthoDB" id="9773941at2"/>
<dbReference type="SUPFAM" id="SSF47384">
    <property type="entry name" value="Homodimeric domain of signal transducing histidine kinase"/>
    <property type="match status" value="1"/>
</dbReference>
<dbReference type="Gene3D" id="3.30.450.20">
    <property type="entry name" value="PAS domain"/>
    <property type="match status" value="1"/>
</dbReference>
<dbReference type="InterPro" id="IPR004358">
    <property type="entry name" value="Sig_transdc_His_kin-like_C"/>
</dbReference>
<dbReference type="eggNOG" id="COG4191">
    <property type="taxonomic scope" value="Bacteria"/>
</dbReference>
<accession>B3EAD4</accession>
<dbReference type="InterPro" id="IPR000700">
    <property type="entry name" value="PAS-assoc_C"/>
</dbReference>
<dbReference type="PRINTS" id="PR00344">
    <property type="entry name" value="BCTRLSENSOR"/>
</dbReference>
<evidence type="ECO:0000313" key="13">
    <source>
        <dbReference type="EMBL" id="ACD95372.1"/>
    </source>
</evidence>
<dbReference type="SMART" id="SM00387">
    <property type="entry name" value="HATPase_c"/>
    <property type="match status" value="1"/>
</dbReference>
<dbReference type="InterPro" id="IPR036097">
    <property type="entry name" value="HisK_dim/P_sf"/>
</dbReference>
<feature type="transmembrane region" description="Helical" evidence="9">
    <location>
        <begin position="7"/>
        <end position="27"/>
    </location>
</feature>
<reference evidence="13 14" key="1">
    <citation type="submission" date="2008-05" db="EMBL/GenBank/DDBJ databases">
        <title>Complete sequence of chromosome of Geobacter lovleyi SZ.</title>
        <authorList>
            <consortium name="US DOE Joint Genome Institute"/>
            <person name="Lucas S."/>
            <person name="Copeland A."/>
            <person name="Lapidus A."/>
            <person name="Glavina del Rio T."/>
            <person name="Dalin E."/>
            <person name="Tice H."/>
            <person name="Bruce D."/>
            <person name="Goodwin L."/>
            <person name="Pitluck S."/>
            <person name="Chertkov O."/>
            <person name="Meincke L."/>
            <person name="Brettin T."/>
            <person name="Detter J.C."/>
            <person name="Han C."/>
            <person name="Tapia R."/>
            <person name="Kuske C.R."/>
            <person name="Schmutz J."/>
            <person name="Larimer F."/>
            <person name="Land M."/>
            <person name="Hauser L."/>
            <person name="Kyrpides N."/>
            <person name="Mikhailova N."/>
            <person name="Sung Y."/>
            <person name="Fletcher K.E."/>
            <person name="Ritalahti K.M."/>
            <person name="Loeffler F.E."/>
            <person name="Richardson P."/>
        </authorList>
    </citation>
    <scope>NUCLEOTIDE SEQUENCE [LARGE SCALE GENOMIC DNA]</scope>
    <source>
        <strain evidence="14">ATCC BAA-1151 / DSM 17278 / SZ</strain>
    </source>
</reference>
<dbReference type="PANTHER" id="PTHR43065">
    <property type="entry name" value="SENSOR HISTIDINE KINASE"/>
    <property type="match status" value="1"/>
</dbReference>
<dbReference type="GO" id="GO:0000155">
    <property type="term" value="F:phosphorelay sensor kinase activity"/>
    <property type="evidence" value="ECO:0007669"/>
    <property type="project" value="InterPro"/>
</dbReference>
<feature type="transmembrane region" description="Helical" evidence="9">
    <location>
        <begin position="117"/>
        <end position="137"/>
    </location>
</feature>
<dbReference type="PROSITE" id="PS50113">
    <property type="entry name" value="PAC"/>
    <property type="match status" value="1"/>
</dbReference>
<dbReference type="Pfam" id="PF00512">
    <property type="entry name" value="HisKA"/>
    <property type="match status" value="1"/>
</dbReference>
<keyword evidence="3" id="KW-0597">Phosphoprotein</keyword>
<keyword evidence="8" id="KW-0902">Two-component regulatory system</keyword>
<evidence type="ECO:0000313" key="14">
    <source>
        <dbReference type="Proteomes" id="UP000002420"/>
    </source>
</evidence>
<proteinExistence type="predicted"/>
<dbReference type="NCBIfam" id="TIGR00229">
    <property type="entry name" value="sensory_box"/>
    <property type="match status" value="1"/>
</dbReference>
<dbReference type="SMART" id="SM00388">
    <property type="entry name" value="HisKA"/>
    <property type="match status" value="1"/>
</dbReference>
<evidence type="ECO:0000256" key="3">
    <source>
        <dbReference type="ARBA" id="ARBA00022553"/>
    </source>
</evidence>
<dbReference type="EC" id="2.7.13.3" evidence="2"/>
<keyword evidence="9" id="KW-0812">Transmembrane</keyword>
<dbReference type="GO" id="GO:0005524">
    <property type="term" value="F:ATP binding"/>
    <property type="evidence" value="ECO:0007669"/>
    <property type="project" value="UniProtKB-KW"/>
</dbReference>
<protein>
    <recommendedName>
        <fullName evidence="2">histidine kinase</fullName>
        <ecNumber evidence="2">2.7.13.3</ecNumber>
    </recommendedName>
</protein>
<dbReference type="InterPro" id="IPR035965">
    <property type="entry name" value="PAS-like_dom_sf"/>
</dbReference>
<dbReference type="InterPro" id="IPR036890">
    <property type="entry name" value="HATPase_C_sf"/>
</dbReference>
<evidence type="ECO:0000256" key="9">
    <source>
        <dbReference type="SAM" id="Phobius"/>
    </source>
</evidence>
<evidence type="ECO:0000259" key="11">
    <source>
        <dbReference type="PROSITE" id="PS50112"/>
    </source>
</evidence>
<evidence type="ECO:0000256" key="5">
    <source>
        <dbReference type="ARBA" id="ARBA00022741"/>
    </source>
</evidence>
<evidence type="ECO:0000256" key="1">
    <source>
        <dbReference type="ARBA" id="ARBA00000085"/>
    </source>
</evidence>
<evidence type="ECO:0000259" key="10">
    <source>
        <dbReference type="PROSITE" id="PS50109"/>
    </source>
</evidence>
<dbReference type="SUPFAM" id="SSF55785">
    <property type="entry name" value="PYP-like sensor domain (PAS domain)"/>
    <property type="match status" value="1"/>
</dbReference>
<evidence type="ECO:0000256" key="8">
    <source>
        <dbReference type="ARBA" id="ARBA00023012"/>
    </source>
</evidence>
<keyword evidence="9" id="KW-1133">Transmembrane helix</keyword>
<dbReference type="InterPro" id="IPR000014">
    <property type="entry name" value="PAS"/>
</dbReference>
<dbReference type="KEGG" id="glo:Glov_1656"/>
<dbReference type="Pfam" id="PF25323">
    <property type="entry name" value="6TM_PilS"/>
    <property type="match status" value="1"/>
</dbReference>
<dbReference type="InterPro" id="IPR003594">
    <property type="entry name" value="HATPase_dom"/>
</dbReference>
<dbReference type="CDD" id="cd00082">
    <property type="entry name" value="HisKA"/>
    <property type="match status" value="1"/>
</dbReference>
<feature type="domain" description="PAS" evidence="11">
    <location>
        <begin position="193"/>
        <end position="238"/>
    </location>
</feature>
<keyword evidence="6 13" id="KW-0418">Kinase</keyword>
<dbReference type="Proteomes" id="UP000002420">
    <property type="component" value="Chromosome"/>
</dbReference>
<keyword evidence="4" id="KW-0808">Transferase</keyword>
<dbReference type="PANTHER" id="PTHR43065:SF10">
    <property type="entry name" value="PEROXIDE STRESS-ACTIVATED HISTIDINE KINASE MAK3"/>
    <property type="match status" value="1"/>
</dbReference>
<keyword evidence="14" id="KW-1185">Reference proteome</keyword>
<keyword evidence="9" id="KW-0472">Membrane</keyword>
<dbReference type="EMBL" id="CP001089">
    <property type="protein sequence ID" value="ACD95372.1"/>
    <property type="molecule type" value="Genomic_DNA"/>
</dbReference>
<evidence type="ECO:0000256" key="4">
    <source>
        <dbReference type="ARBA" id="ARBA00022679"/>
    </source>
</evidence>
<comment type="catalytic activity">
    <reaction evidence="1">
        <text>ATP + protein L-histidine = ADP + protein N-phospho-L-histidine.</text>
        <dbReference type="EC" id="2.7.13.3"/>
    </reaction>
</comment>
<dbReference type="STRING" id="398767.Glov_1656"/>
<dbReference type="AlphaFoldDB" id="B3EAD4"/>
<evidence type="ECO:0000256" key="6">
    <source>
        <dbReference type="ARBA" id="ARBA00022777"/>
    </source>
</evidence>
<dbReference type="CDD" id="cd00130">
    <property type="entry name" value="PAS"/>
    <property type="match status" value="1"/>
</dbReference>
<dbReference type="HOGENOM" id="CLU_000445_114_39_7"/>
<sequence length="549" mass="60729">MKTERRLRLFIFARIVVVVLFLASTIILKLSDTEAISDIQFRGVIELMILSCCVSLVSLAALRRQGWLLPLTRLQIVWDILFVTLLLMLTDGIASPYSFLYLLAIMSAGMLLSRQQALYTAALCIILYGAMVDLQYFGMLKGIGLNPETAQQRGNVVIFYTLFLHLVGFVLAAIMGSHLAERARLTEVNYEELKQLHSTIVENLESGLLTITRDGLIRVFNPYVEKMTGMTQVHAYGRPISAVFPSLPVGTGAFDQHGQGEFYYRPTSGNPLTIGYATMPFRNLQGETAGLIVTLKDLTGFKQMELALKRSDRLAALGELSARMAHEIRNPLAAISGSVQLLAEHGSLRDHESRLLAIVMRESDRLNGLITDFLAYARPTPPRFERFNLCHLVRDLQALLMADSRFDKVRLVLDLSEDLTAWADRGQLQQVLLNLLHNAAEAMQDGGEILVSADLQSGTDDAGRAFSLLCLKILDQGCGMDEDTCRHLFEPFWTTKPAGTGLGLATVYRIVEGHGGMIQADPRDEGGTMMTLLLPMMEEGPGENQNSGC</sequence>
<dbReference type="InterPro" id="IPR003661">
    <property type="entry name" value="HisK_dim/P_dom"/>
</dbReference>
<dbReference type="InterPro" id="IPR005467">
    <property type="entry name" value="His_kinase_dom"/>
</dbReference>
<dbReference type="SUPFAM" id="SSF55874">
    <property type="entry name" value="ATPase domain of HSP90 chaperone/DNA topoisomerase II/histidine kinase"/>
    <property type="match status" value="1"/>
</dbReference>
<keyword evidence="7" id="KW-0067">ATP-binding</keyword>
<dbReference type="Pfam" id="PF02518">
    <property type="entry name" value="HATPase_c"/>
    <property type="match status" value="1"/>
</dbReference>